<dbReference type="GO" id="GO:0008360">
    <property type="term" value="P:regulation of cell shape"/>
    <property type="evidence" value="ECO:0007669"/>
    <property type="project" value="UniProtKB-KW"/>
</dbReference>
<evidence type="ECO:0000256" key="6">
    <source>
        <dbReference type="ARBA" id="ARBA00022960"/>
    </source>
</evidence>
<dbReference type="InterPro" id="IPR036138">
    <property type="entry name" value="PBP_dimer_sf"/>
</dbReference>
<dbReference type="GO" id="GO:0009252">
    <property type="term" value="P:peptidoglycan biosynthetic process"/>
    <property type="evidence" value="ECO:0007669"/>
    <property type="project" value="UniProtKB-KW"/>
</dbReference>
<keyword evidence="5 11" id="KW-0812">Transmembrane</keyword>
<evidence type="ECO:0000256" key="4">
    <source>
        <dbReference type="ARBA" id="ARBA00022475"/>
    </source>
</evidence>
<dbReference type="GO" id="GO:0071555">
    <property type="term" value="P:cell wall organization"/>
    <property type="evidence" value="ECO:0007669"/>
    <property type="project" value="UniProtKB-KW"/>
</dbReference>
<dbReference type="PANTHER" id="PTHR30627:SF2">
    <property type="entry name" value="PEPTIDOGLYCAN D,D-TRANSPEPTIDASE MRDA"/>
    <property type="match status" value="1"/>
</dbReference>
<proteinExistence type="inferred from homology"/>
<feature type="transmembrane region" description="Helical" evidence="11">
    <location>
        <begin position="12"/>
        <end position="30"/>
    </location>
</feature>
<dbReference type="GO" id="GO:0005886">
    <property type="term" value="C:plasma membrane"/>
    <property type="evidence" value="ECO:0007669"/>
    <property type="project" value="UniProtKB-SubCell"/>
</dbReference>
<evidence type="ECO:0000256" key="9">
    <source>
        <dbReference type="ARBA" id="ARBA00023136"/>
    </source>
</evidence>
<dbReference type="Pfam" id="PF00905">
    <property type="entry name" value="Transpeptidase"/>
    <property type="match status" value="1"/>
</dbReference>
<dbReference type="PANTHER" id="PTHR30627">
    <property type="entry name" value="PEPTIDOGLYCAN D,D-TRANSPEPTIDASE"/>
    <property type="match status" value="1"/>
</dbReference>
<keyword evidence="6" id="KW-0133">Cell shape</keyword>
<dbReference type="InterPro" id="IPR012338">
    <property type="entry name" value="Beta-lactam/transpept-like"/>
</dbReference>
<keyword evidence="7" id="KW-0573">Peptidoglycan synthesis</keyword>
<dbReference type="GO" id="GO:0008658">
    <property type="term" value="F:penicillin binding"/>
    <property type="evidence" value="ECO:0007669"/>
    <property type="project" value="InterPro"/>
</dbReference>
<dbReference type="Gene3D" id="3.40.710.10">
    <property type="entry name" value="DD-peptidase/beta-lactamase superfamily"/>
    <property type="match status" value="1"/>
</dbReference>
<dbReference type="InterPro" id="IPR005311">
    <property type="entry name" value="PBP_dimer"/>
</dbReference>
<evidence type="ECO:0000256" key="2">
    <source>
        <dbReference type="ARBA" id="ARBA00004236"/>
    </source>
</evidence>
<evidence type="ECO:0000259" key="13">
    <source>
        <dbReference type="Pfam" id="PF03717"/>
    </source>
</evidence>
<name>A0A923MHR0_9FIRM</name>
<keyword evidence="4" id="KW-1003">Cell membrane</keyword>
<evidence type="ECO:0000256" key="5">
    <source>
        <dbReference type="ARBA" id="ARBA00022692"/>
    </source>
</evidence>
<evidence type="ECO:0000313" key="14">
    <source>
        <dbReference type="EMBL" id="MBC5769901.1"/>
    </source>
</evidence>
<dbReference type="SUPFAM" id="SSF56519">
    <property type="entry name" value="Penicillin binding protein dimerisation domain"/>
    <property type="match status" value="1"/>
</dbReference>
<dbReference type="RefSeq" id="WP_187014250.1">
    <property type="nucleotide sequence ID" value="NZ_JACOQI010000004.1"/>
</dbReference>
<dbReference type="Gene3D" id="1.10.10.1230">
    <property type="entry name" value="Penicillin-binding protein, N-terminal non-catalytic domain, head sub-domain"/>
    <property type="match status" value="1"/>
</dbReference>
<protein>
    <submittedName>
        <fullName evidence="14">Penicillin-binding protein A</fullName>
    </submittedName>
</protein>
<reference evidence="14" key="1">
    <citation type="submission" date="2020-08" db="EMBL/GenBank/DDBJ databases">
        <title>Genome public.</title>
        <authorList>
            <person name="Liu C."/>
            <person name="Sun Q."/>
        </authorList>
    </citation>
    <scope>NUCLEOTIDE SEQUENCE</scope>
    <source>
        <strain evidence="14">BX15</strain>
    </source>
</reference>
<evidence type="ECO:0000259" key="12">
    <source>
        <dbReference type="Pfam" id="PF00905"/>
    </source>
</evidence>
<dbReference type="InterPro" id="IPR001460">
    <property type="entry name" value="PCN-bd_Tpept"/>
</dbReference>
<dbReference type="Proteomes" id="UP000620327">
    <property type="component" value="Unassembled WGS sequence"/>
</dbReference>
<evidence type="ECO:0000256" key="1">
    <source>
        <dbReference type="ARBA" id="ARBA00004167"/>
    </source>
</evidence>
<dbReference type="SUPFAM" id="SSF56601">
    <property type="entry name" value="beta-lactamase/transpeptidase-like"/>
    <property type="match status" value="1"/>
</dbReference>
<comment type="similarity">
    <text evidence="3">Belongs to the transpeptidase family.</text>
</comment>
<dbReference type="EMBL" id="JACOQI010000004">
    <property type="protein sequence ID" value="MBC5769901.1"/>
    <property type="molecule type" value="Genomic_DNA"/>
</dbReference>
<evidence type="ECO:0000256" key="3">
    <source>
        <dbReference type="ARBA" id="ARBA00007171"/>
    </source>
</evidence>
<gene>
    <name evidence="14" type="ORF">H8Z83_06110</name>
</gene>
<evidence type="ECO:0000256" key="10">
    <source>
        <dbReference type="ARBA" id="ARBA00023316"/>
    </source>
</evidence>
<sequence>MNQRPSQLTRFRVMAAMALVVLAIYLVVLFNTQVVHHEEYLAKSIQTITRMENVEASRGIITDRSGRTLVTNQSTYSLTFDASLLKPGENQNDAILRLVTLCRDQGVAWEDNLPLSLDGVAHFTVDTLTDTQKSRFFSYLRDLKPTRELLAAYVRQHPELLKAPKEGETALDPATAKDTELLKQTNSAALTNSLLLNAGVTPAKLFDWMWEDMKLSDDYSDSDARLILGVRYELKLRKLGANNNAYVLAQNVDVAFCSLISDGQFQGAKIIRSSARQYATTYAAHILGTVGRIPDYTDEWEDRGYLMDDTIGLSGAEAAFEDYLRGTDGKRMISVNSDGKITGEYYSVEPRSGYTVELTVDLKLQQAVEDTLAAKVAQLNQKDHLDSRGAAAAVVKVGTGEILALASCPSYDLSTWRKDFAELRDDPAKPLTNRATNSPYAPGSTLKPATAVAALESGVTTTTETIFDPGYWKYPSATWENNTNCWKRSGHGKMNVTSAITNSCNTYFMEMGYRMGLDTLNEYYSALGLGEPTGIEVGESTGRQAVNESGQDQAPWAAFGQANQEYTPLQLANYIATLVSGGKHYPAHLLKTVKSYDNSEIIATGDTEPLNTLNISDSTLQAVKKGMLGYTTNGGSVAGPFQNCVVSAGAKTGTAQIGGSMKNGVFVAFAPYDEPEIAVALVLEKADAGAVLATTAVDIINAYFDREDTASILPENQLIP</sequence>
<dbReference type="GO" id="GO:0071972">
    <property type="term" value="F:peptidoglycan L,D-transpeptidase activity"/>
    <property type="evidence" value="ECO:0007669"/>
    <property type="project" value="TreeGrafter"/>
</dbReference>
<dbReference type="Pfam" id="PF03717">
    <property type="entry name" value="PBP_dimer"/>
    <property type="match status" value="1"/>
</dbReference>
<keyword evidence="9 11" id="KW-0472">Membrane</keyword>
<evidence type="ECO:0000256" key="7">
    <source>
        <dbReference type="ARBA" id="ARBA00022984"/>
    </source>
</evidence>
<evidence type="ECO:0000256" key="8">
    <source>
        <dbReference type="ARBA" id="ARBA00022989"/>
    </source>
</evidence>
<accession>A0A923MHR0</accession>
<keyword evidence="10" id="KW-0961">Cell wall biogenesis/degradation</keyword>
<feature type="domain" description="Penicillin-binding protein dimerisation" evidence="13">
    <location>
        <begin position="54"/>
        <end position="344"/>
    </location>
</feature>
<keyword evidence="15" id="KW-1185">Reference proteome</keyword>
<evidence type="ECO:0000256" key="11">
    <source>
        <dbReference type="SAM" id="Phobius"/>
    </source>
</evidence>
<dbReference type="InterPro" id="IPR050515">
    <property type="entry name" value="Beta-lactam/transpept"/>
</dbReference>
<comment type="caution">
    <text evidence="14">The sequence shown here is derived from an EMBL/GenBank/DDBJ whole genome shotgun (WGS) entry which is preliminary data.</text>
</comment>
<comment type="subcellular location">
    <subcellularLocation>
        <location evidence="2">Cell membrane</location>
    </subcellularLocation>
    <subcellularLocation>
        <location evidence="1">Membrane</location>
        <topology evidence="1">Single-pass membrane protein</topology>
    </subcellularLocation>
</comment>
<evidence type="ECO:0000313" key="15">
    <source>
        <dbReference type="Proteomes" id="UP000620327"/>
    </source>
</evidence>
<keyword evidence="8 11" id="KW-1133">Transmembrane helix</keyword>
<organism evidence="14 15">
    <name type="scientific">Dysosmobacter segnis</name>
    <dbReference type="NCBI Taxonomy" id="2763042"/>
    <lineage>
        <taxon>Bacteria</taxon>
        <taxon>Bacillati</taxon>
        <taxon>Bacillota</taxon>
        <taxon>Clostridia</taxon>
        <taxon>Eubacteriales</taxon>
        <taxon>Oscillospiraceae</taxon>
        <taxon>Dysosmobacter</taxon>
    </lineage>
</organism>
<dbReference type="AlphaFoldDB" id="A0A923MHR0"/>
<feature type="domain" description="Penicillin-binding protein transpeptidase" evidence="12">
    <location>
        <begin position="391"/>
        <end position="696"/>
    </location>
</feature>
<dbReference type="Gene3D" id="3.90.1310.10">
    <property type="entry name" value="Penicillin-binding protein 2a (Domain 2)"/>
    <property type="match status" value="1"/>
</dbReference>